<name>A0A6H5HQJ5_9HEMI</name>
<proteinExistence type="predicted"/>
<sequence length="202" mass="23854">MEAAYADLKSSRRFAPIQNFSISGPLNSGIRLIQSVGQRQTSGDRLETGVTSDDSDTGRLTLVQEVLGVGFWASFKIGMHPAPVNTERGRRGPMICGGARMLEPPFRSSGIRTGSSFEIEFQFDFEFQFKFDNEFEFEFDFEFQFKFENEFELKFDFEFQFEIELKFDFEFQFKFENEFELKFDFEFQFNFENEFEFRLTLE</sequence>
<evidence type="ECO:0000313" key="1">
    <source>
        <dbReference type="EMBL" id="CAB0019326.1"/>
    </source>
</evidence>
<protein>
    <submittedName>
        <fullName evidence="1">Uncharacterized protein</fullName>
    </submittedName>
</protein>
<accession>A0A6H5HQJ5</accession>
<reference evidence="1 2" key="1">
    <citation type="submission" date="2020-02" db="EMBL/GenBank/DDBJ databases">
        <authorList>
            <person name="Ferguson B K."/>
        </authorList>
    </citation>
    <scope>NUCLEOTIDE SEQUENCE [LARGE SCALE GENOMIC DNA]</scope>
</reference>
<gene>
    <name evidence="1" type="ORF">NTEN_LOCUS23038</name>
</gene>
<dbReference type="Proteomes" id="UP000479000">
    <property type="component" value="Unassembled WGS sequence"/>
</dbReference>
<keyword evidence="2" id="KW-1185">Reference proteome</keyword>
<evidence type="ECO:0000313" key="2">
    <source>
        <dbReference type="Proteomes" id="UP000479000"/>
    </source>
</evidence>
<dbReference type="AlphaFoldDB" id="A0A6H5HQJ5"/>
<dbReference type="EMBL" id="CADCXU010033933">
    <property type="protein sequence ID" value="CAB0019326.1"/>
    <property type="molecule type" value="Genomic_DNA"/>
</dbReference>
<organism evidence="1 2">
    <name type="scientific">Nesidiocoris tenuis</name>
    <dbReference type="NCBI Taxonomy" id="355587"/>
    <lineage>
        <taxon>Eukaryota</taxon>
        <taxon>Metazoa</taxon>
        <taxon>Ecdysozoa</taxon>
        <taxon>Arthropoda</taxon>
        <taxon>Hexapoda</taxon>
        <taxon>Insecta</taxon>
        <taxon>Pterygota</taxon>
        <taxon>Neoptera</taxon>
        <taxon>Paraneoptera</taxon>
        <taxon>Hemiptera</taxon>
        <taxon>Heteroptera</taxon>
        <taxon>Panheteroptera</taxon>
        <taxon>Cimicomorpha</taxon>
        <taxon>Miridae</taxon>
        <taxon>Dicyphina</taxon>
        <taxon>Nesidiocoris</taxon>
    </lineage>
</organism>